<comment type="caution">
    <text evidence="1">The sequence shown here is derived from an EMBL/GenBank/DDBJ whole genome shotgun (WGS) entry which is preliminary data.</text>
</comment>
<dbReference type="RefSeq" id="WP_181043480.1">
    <property type="nucleotide sequence ID" value="NZ_CP154825.1"/>
</dbReference>
<accession>A0A2S6GRW8</accession>
<keyword evidence="2" id="KW-1185">Reference proteome</keyword>
<evidence type="ECO:0000313" key="1">
    <source>
        <dbReference type="EMBL" id="PPK67913.1"/>
    </source>
</evidence>
<protein>
    <submittedName>
        <fullName evidence="1">Uncharacterized protein</fullName>
    </submittedName>
</protein>
<dbReference type="Proteomes" id="UP000239203">
    <property type="component" value="Unassembled WGS sequence"/>
</dbReference>
<sequence length="162" mass="17520">MTAVVPAIRDGRDLLDHDTALFDRLAQAVAREHNVSIDYAERVVDQALAFLATAATTPGDPLGPSAVVDWGWHAFILETHAYADFCERIATRFLHHVPDGAGGASAEPGERTRRTVAAITAAGYRVDHELWMETGDCGPCHEEGNCHASGADGNENTETRRK</sequence>
<dbReference type="EMBL" id="PTIX01000006">
    <property type="protein sequence ID" value="PPK67913.1"/>
    <property type="molecule type" value="Genomic_DNA"/>
</dbReference>
<proteinExistence type="predicted"/>
<organism evidence="1 2">
    <name type="scientific">Actinokineospora auranticolor</name>
    <dbReference type="NCBI Taxonomy" id="155976"/>
    <lineage>
        <taxon>Bacteria</taxon>
        <taxon>Bacillati</taxon>
        <taxon>Actinomycetota</taxon>
        <taxon>Actinomycetes</taxon>
        <taxon>Pseudonocardiales</taxon>
        <taxon>Pseudonocardiaceae</taxon>
        <taxon>Actinokineospora</taxon>
    </lineage>
</organism>
<gene>
    <name evidence="1" type="ORF">CLV40_106144</name>
</gene>
<evidence type="ECO:0000313" key="2">
    <source>
        <dbReference type="Proteomes" id="UP000239203"/>
    </source>
</evidence>
<reference evidence="1 2" key="1">
    <citation type="submission" date="2018-02" db="EMBL/GenBank/DDBJ databases">
        <title>Genomic Encyclopedia of Archaeal and Bacterial Type Strains, Phase II (KMG-II): from individual species to whole genera.</title>
        <authorList>
            <person name="Goeker M."/>
        </authorList>
    </citation>
    <scope>NUCLEOTIDE SEQUENCE [LARGE SCALE GENOMIC DNA]</scope>
    <source>
        <strain evidence="1 2">YU 961-1</strain>
    </source>
</reference>
<dbReference type="AlphaFoldDB" id="A0A2S6GRW8"/>
<name>A0A2S6GRW8_9PSEU</name>